<organism evidence="1 2">
    <name type="scientific">Mobiluncus curtisii</name>
    <dbReference type="NCBI Taxonomy" id="2051"/>
    <lineage>
        <taxon>Bacteria</taxon>
        <taxon>Bacillati</taxon>
        <taxon>Actinomycetota</taxon>
        <taxon>Actinomycetes</taxon>
        <taxon>Actinomycetales</taxon>
        <taxon>Actinomycetaceae</taxon>
        <taxon>Mobiluncus</taxon>
    </lineage>
</organism>
<dbReference type="Proteomes" id="UP000250245">
    <property type="component" value="Unassembled WGS sequence"/>
</dbReference>
<reference evidence="1 2" key="1">
    <citation type="submission" date="2018-06" db="EMBL/GenBank/DDBJ databases">
        <authorList>
            <consortium name="Pathogen Informatics"/>
            <person name="Doyle S."/>
        </authorList>
    </citation>
    <scope>NUCLEOTIDE SEQUENCE [LARGE SCALE GENOMIC DNA]</scope>
    <source>
        <strain evidence="1 2">NCTC11820</strain>
    </source>
</reference>
<evidence type="ECO:0000313" key="1">
    <source>
        <dbReference type="EMBL" id="SQB64278.1"/>
    </source>
</evidence>
<protein>
    <submittedName>
        <fullName evidence="1">Uncharacterized protein</fullName>
    </submittedName>
</protein>
<dbReference type="EMBL" id="UASJ01000001">
    <property type="protein sequence ID" value="SQB64278.1"/>
    <property type="molecule type" value="Genomic_DNA"/>
</dbReference>
<sequence length="93" mass="10306">MRAAIYGEIVGAVRESDNLLTFSVKADLPGYDPVNTLVWTEGGLARFLHSERIATGMKVLCMGEMATKDGFPYLDAEHVAFDIYEEWAQANGY</sequence>
<dbReference type="GeneID" id="55564247"/>
<proteinExistence type="predicted"/>
<accession>A0A2X2YDD6</accession>
<dbReference type="RefSeq" id="WP_013188565.1">
    <property type="nucleotide sequence ID" value="NZ_CP068112.1"/>
</dbReference>
<evidence type="ECO:0000313" key="2">
    <source>
        <dbReference type="Proteomes" id="UP000250245"/>
    </source>
</evidence>
<name>A0A2X2YDD6_9ACTO</name>
<dbReference type="AlphaFoldDB" id="A0A2X2YDD6"/>
<gene>
    <name evidence="1" type="ORF">NCTC11820_00613</name>
</gene>